<dbReference type="Proteomes" id="UP001524383">
    <property type="component" value="Unassembled WGS sequence"/>
</dbReference>
<dbReference type="InterPro" id="IPR002837">
    <property type="entry name" value="DUF123"/>
</dbReference>
<organism evidence="1 2">
    <name type="scientific">Methanocalculus taiwanensis</name>
    <dbReference type="NCBI Taxonomy" id="106207"/>
    <lineage>
        <taxon>Archaea</taxon>
        <taxon>Methanobacteriati</taxon>
        <taxon>Methanobacteriota</taxon>
        <taxon>Stenosarchaea group</taxon>
        <taxon>Methanomicrobia</taxon>
        <taxon>Methanomicrobiales</taxon>
        <taxon>Methanocalculaceae</taxon>
        <taxon>Methanocalculus</taxon>
    </lineage>
</organism>
<dbReference type="RefSeq" id="WP_255333182.1">
    <property type="nucleotide sequence ID" value="NZ_VOTZ01000022.1"/>
</dbReference>
<accession>A0ABD4TLB0</accession>
<dbReference type="PANTHER" id="PTHR37460">
    <property type="entry name" value="ENDONUCLEASE III"/>
    <property type="match status" value="1"/>
</dbReference>
<proteinExistence type="predicted"/>
<dbReference type="Pfam" id="PF01986">
    <property type="entry name" value="DUF123"/>
    <property type="match status" value="1"/>
</dbReference>
<name>A0ABD4TLB0_9EURY</name>
<comment type="caution">
    <text evidence="1">The sequence shown here is derived from an EMBL/GenBank/DDBJ whole genome shotgun (WGS) entry which is preliminary data.</text>
</comment>
<keyword evidence="2" id="KW-1185">Reference proteome</keyword>
<dbReference type="EMBL" id="VOTZ01000022">
    <property type="protein sequence ID" value="MCQ1539216.1"/>
    <property type="molecule type" value="Genomic_DNA"/>
</dbReference>
<evidence type="ECO:0000313" key="1">
    <source>
        <dbReference type="EMBL" id="MCQ1539216.1"/>
    </source>
</evidence>
<sequence length="141" mass="15384">MDKGIYTLILRTGKTTIRAGALGNIDIPEGYLIYVGSALGPGGLIRVQRHLTTSQDRRKPHWHIDYLLQDEKVLIIASISAETTSRLECPLAEAIGGAYIPNFGSSDCKCRSHLFLRPDDPTETVALAFASLGLIAAITRY</sequence>
<evidence type="ECO:0000313" key="2">
    <source>
        <dbReference type="Proteomes" id="UP001524383"/>
    </source>
</evidence>
<protein>
    <submittedName>
        <fullName evidence="1">GIY-YIG nuclease family protein</fullName>
    </submittedName>
</protein>
<reference evidence="1 2" key="1">
    <citation type="submission" date="2019-08" db="EMBL/GenBank/DDBJ databases">
        <authorList>
            <person name="Chen S.-C."/>
            <person name="Lai M.-C."/>
            <person name="You Y.-T."/>
        </authorList>
    </citation>
    <scope>NUCLEOTIDE SEQUENCE [LARGE SCALE GENOMIC DNA]</scope>
    <source>
        <strain evidence="1 2">P2F9704a</strain>
    </source>
</reference>
<gene>
    <name evidence="1" type="ORF">FTO68_09520</name>
</gene>
<dbReference type="AlphaFoldDB" id="A0ABD4TLB0"/>
<dbReference type="CDD" id="cd10441">
    <property type="entry name" value="GIY-YIG_COG1833"/>
    <property type="match status" value="1"/>
</dbReference>
<dbReference type="PANTHER" id="PTHR37460:SF1">
    <property type="entry name" value="ENDONUCLEASE III"/>
    <property type="match status" value="1"/>
</dbReference>